<evidence type="ECO:0000256" key="1">
    <source>
        <dbReference type="SAM" id="SignalP"/>
    </source>
</evidence>
<dbReference type="Pfam" id="PF18962">
    <property type="entry name" value="Por_Secre_tail"/>
    <property type="match status" value="1"/>
</dbReference>
<evidence type="ECO:0000259" key="2">
    <source>
        <dbReference type="Pfam" id="PF18962"/>
    </source>
</evidence>
<keyword evidence="1" id="KW-0732">Signal</keyword>
<evidence type="ECO:0000313" key="4">
    <source>
        <dbReference type="Proteomes" id="UP000612680"/>
    </source>
</evidence>
<feature type="domain" description="Secretion system C-terminal sorting" evidence="2">
    <location>
        <begin position="409"/>
        <end position="479"/>
    </location>
</feature>
<feature type="chain" id="PRO_5047545770" evidence="1">
    <location>
        <begin position="20"/>
        <end position="483"/>
    </location>
</feature>
<name>A0ABX7ICB5_9BACT</name>
<accession>A0ABX7ICB5</accession>
<dbReference type="EMBL" id="CP056775">
    <property type="protein sequence ID" value="QRR03172.1"/>
    <property type="molecule type" value="Genomic_DNA"/>
</dbReference>
<gene>
    <name evidence="3" type="ORF">HWI92_20775</name>
</gene>
<sequence>MKKYWITILSLGLSWNTFAQTPAFYNNGAGVFISTGTQLQVNGDLLNQEGSNFENLGVITTSGNVTNFAPMNEANAGDLHLEGSTPQVIGGASLYATHVTVNNAAGITFTTPVKVSDSLSFISGMLINSDLANAFVFGPGASISTLFPPSDAKHINGFVAREGSGTFVFPVGNGLSYQPVGVNLSANSAGLVARYEAGDAGDAPFGSGGSNSTPLIARNAQEYWSLTPVGTATGSVSIYWDEYNNTGIGNIADLAVAHLVNGNWLNEGANNASGIVNAGIVTSNNISTWSPFTLGSTAASSPLPVRLTDFTARWTEGSVALDWRVSDAKGFSHFEVERSLDAVQYDQVGRVAYDGQSVFRFADYSPLAPSWLAGQRYYRLKMIDKDGTFAYSKVRSVHVDGSENGLVAYPNPSHDVLHLSLHAADQDKVQATFIAMSGKAQTKKTIAIRQGKAVLDTSSLTPGVYLLSVQVDGYDKVLKFVKQ</sequence>
<dbReference type="RefSeq" id="WP_204658854.1">
    <property type="nucleotide sequence ID" value="NZ_CP056775.1"/>
</dbReference>
<keyword evidence="4" id="KW-1185">Reference proteome</keyword>
<reference evidence="3 4" key="1">
    <citation type="submission" date="2020-06" db="EMBL/GenBank/DDBJ databases">
        <title>Dyadobacter sandarakinus sp. nov., isolated from the soil of the Arctic Yellow River Station.</title>
        <authorList>
            <person name="Zhang Y."/>
            <person name="Peng F."/>
        </authorList>
    </citation>
    <scope>NUCLEOTIDE SEQUENCE [LARGE SCALE GENOMIC DNA]</scope>
    <source>
        <strain evidence="3 4">Q3-56</strain>
    </source>
</reference>
<dbReference type="NCBIfam" id="TIGR04183">
    <property type="entry name" value="Por_Secre_tail"/>
    <property type="match status" value="1"/>
</dbReference>
<feature type="signal peptide" evidence="1">
    <location>
        <begin position="1"/>
        <end position="19"/>
    </location>
</feature>
<proteinExistence type="predicted"/>
<dbReference type="InterPro" id="IPR026444">
    <property type="entry name" value="Secre_tail"/>
</dbReference>
<organism evidence="3 4">
    <name type="scientific">Dyadobacter sandarakinus</name>
    <dbReference type="NCBI Taxonomy" id="2747268"/>
    <lineage>
        <taxon>Bacteria</taxon>
        <taxon>Pseudomonadati</taxon>
        <taxon>Bacteroidota</taxon>
        <taxon>Cytophagia</taxon>
        <taxon>Cytophagales</taxon>
        <taxon>Spirosomataceae</taxon>
        <taxon>Dyadobacter</taxon>
    </lineage>
</organism>
<evidence type="ECO:0000313" key="3">
    <source>
        <dbReference type="EMBL" id="QRR03172.1"/>
    </source>
</evidence>
<protein>
    <submittedName>
        <fullName evidence="3">T9SS type A sorting domain-containing protein</fullName>
    </submittedName>
</protein>
<dbReference type="Proteomes" id="UP000612680">
    <property type="component" value="Chromosome"/>
</dbReference>